<evidence type="ECO:0000256" key="17">
    <source>
        <dbReference type="ARBA" id="ARBA00060485"/>
    </source>
</evidence>
<feature type="binding site" evidence="19">
    <location>
        <position position="289"/>
    </location>
    <ligand>
        <name>Mg(2+)</name>
        <dbReference type="ChEBI" id="CHEBI:18420"/>
    </ligand>
</feature>
<dbReference type="AlphaFoldDB" id="A0A1H1RND7"/>
<dbReference type="SUPFAM" id="SSF143631">
    <property type="entry name" value="ApbE-like"/>
    <property type="match status" value="1"/>
</dbReference>
<comment type="catalytic activity">
    <reaction evidence="16 18 20">
        <text>L-threonyl-[protein] + FAD = FMN-L-threonyl-[protein] + AMP + H(+)</text>
        <dbReference type="Rhea" id="RHEA:36847"/>
        <dbReference type="Rhea" id="RHEA-COMP:11060"/>
        <dbReference type="Rhea" id="RHEA-COMP:11061"/>
        <dbReference type="ChEBI" id="CHEBI:15378"/>
        <dbReference type="ChEBI" id="CHEBI:30013"/>
        <dbReference type="ChEBI" id="CHEBI:57692"/>
        <dbReference type="ChEBI" id="CHEBI:74257"/>
        <dbReference type="ChEBI" id="CHEBI:456215"/>
        <dbReference type="EC" id="2.7.1.180"/>
    </reaction>
</comment>
<keyword evidence="4" id="KW-1003">Cell membrane</keyword>
<dbReference type="PANTHER" id="PTHR30040">
    <property type="entry name" value="THIAMINE BIOSYNTHESIS LIPOPROTEIN APBE"/>
    <property type="match status" value="1"/>
</dbReference>
<dbReference type="GO" id="GO:0046872">
    <property type="term" value="F:metal ion binding"/>
    <property type="evidence" value="ECO:0007669"/>
    <property type="project" value="UniProtKB-UniRule"/>
</dbReference>
<dbReference type="EMBL" id="LT629736">
    <property type="protein sequence ID" value="SDS37215.1"/>
    <property type="molecule type" value="Genomic_DNA"/>
</dbReference>
<evidence type="ECO:0000256" key="13">
    <source>
        <dbReference type="ARBA" id="ARBA00023139"/>
    </source>
</evidence>
<dbReference type="PANTHER" id="PTHR30040:SF2">
    <property type="entry name" value="FAD:PROTEIN FMN TRANSFERASE"/>
    <property type="match status" value="1"/>
</dbReference>
<accession>A0A1H1RND7</accession>
<dbReference type="Proteomes" id="UP000243207">
    <property type="component" value="Chromosome I"/>
</dbReference>
<keyword evidence="9 20" id="KW-0732">Signal</keyword>
<feature type="binding site" evidence="19">
    <location>
        <position position="293"/>
    </location>
    <ligand>
        <name>Mg(2+)</name>
        <dbReference type="ChEBI" id="CHEBI:18420"/>
    </ligand>
</feature>
<dbReference type="InterPro" id="IPR003374">
    <property type="entry name" value="ApbE-like_sf"/>
</dbReference>
<evidence type="ECO:0000256" key="8">
    <source>
        <dbReference type="ARBA" id="ARBA00022723"/>
    </source>
</evidence>
<dbReference type="PROSITE" id="PS51257">
    <property type="entry name" value="PROKAR_LIPOPROTEIN"/>
    <property type="match status" value="1"/>
</dbReference>
<comment type="similarity">
    <text evidence="1 18 20">Belongs to the ApbE family.</text>
</comment>
<dbReference type="RefSeq" id="WP_093392537.1">
    <property type="nucleotide sequence ID" value="NZ_LT629736.1"/>
</dbReference>
<keyword evidence="5 20" id="KW-0997">Cell inner membrane</keyword>
<evidence type="ECO:0000256" key="6">
    <source>
        <dbReference type="ARBA" id="ARBA00022630"/>
    </source>
</evidence>
<evidence type="ECO:0000313" key="21">
    <source>
        <dbReference type="EMBL" id="SDS37215.1"/>
    </source>
</evidence>
<evidence type="ECO:0000256" key="9">
    <source>
        <dbReference type="ARBA" id="ARBA00022729"/>
    </source>
</evidence>
<evidence type="ECO:0000313" key="22">
    <source>
        <dbReference type="Proteomes" id="UP000243207"/>
    </source>
</evidence>
<evidence type="ECO:0000256" key="2">
    <source>
        <dbReference type="ARBA" id="ARBA00011955"/>
    </source>
</evidence>
<comment type="subcellular location">
    <subcellularLocation>
        <location evidence="17 20">Cell inner membrane</location>
        <topology evidence="17 20">Lipid-anchor</topology>
        <orientation evidence="17 20">Periplasmic side</orientation>
    </subcellularLocation>
</comment>
<proteinExistence type="inferred from homology"/>
<evidence type="ECO:0000256" key="5">
    <source>
        <dbReference type="ARBA" id="ARBA00022519"/>
    </source>
</evidence>
<keyword evidence="22" id="KW-1185">Reference proteome</keyword>
<dbReference type="STRING" id="487184.SAMN05216421_1404"/>
<reference evidence="22" key="1">
    <citation type="submission" date="2016-10" db="EMBL/GenBank/DDBJ databases">
        <authorList>
            <person name="Varghese N."/>
            <person name="Submissions S."/>
        </authorList>
    </citation>
    <scope>NUCLEOTIDE SEQUENCE [LARGE SCALE GENOMIC DNA]</scope>
    <source>
        <strain evidence="22">NRRL B-51270</strain>
    </source>
</reference>
<evidence type="ECO:0000256" key="11">
    <source>
        <dbReference type="ARBA" id="ARBA00022842"/>
    </source>
</evidence>
<evidence type="ECO:0000256" key="18">
    <source>
        <dbReference type="PIRNR" id="PIRNR006268"/>
    </source>
</evidence>
<organism evidence="21 22">
    <name type="scientific">Halopseudomonas xinjiangensis</name>
    <dbReference type="NCBI Taxonomy" id="487184"/>
    <lineage>
        <taxon>Bacteria</taxon>
        <taxon>Pseudomonadati</taxon>
        <taxon>Pseudomonadota</taxon>
        <taxon>Gammaproteobacteria</taxon>
        <taxon>Pseudomonadales</taxon>
        <taxon>Pseudomonadaceae</taxon>
        <taxon>Halopseudomonas</taxon>
    </lineage>
</organism>
<evidence type="ECO:0000256" key="14">
    <source>
        <dbReference type="ARBA" id="ARBA00023288"/>
    </source>
</evidence>
<evidence type="ECO:0000256" key="15">
    <source>
        <dbReference type="ARBA" id="ARBA00031306"/>
    </source>
</evidence>
<keyword evidence="10 18" id="KW-0274">FAD</keyword>
<evidence type="ECO:0000256" key="16">
    <source>
        <dbReference type="ARBA" id="ARBA00048540"/>
    </source>
</evidence>
<keyword evidence="12" id="KW-0472">Membrane</keyword>
<gene>
    <name evidence="21" type="ORF">SAMN05216421_1404</name>
</gene>
<evidence type="ECO:0000256" key="3">
    <source>
        <dbReference type="ARBA" id="ARBA00016337"/>
    </source>
</evidence>
<evidence type="ECO:0000256" key="7">
    <source>
        <dbReference type="ARBA" id="ARBA00022679"/>
    </source>
</evidence>
<dbReference type="Gene3D" id="3.10.520.10">
    <property type="entry name" value="ApbE-like domains"/>
    <property type="match status" value="1"/>
</dbReference>
<feature type="signal peptide" evidence="20">
    <location>
        <begin position="1"/>
        <end position="25"/>
    </location>
</feature>
<dbReference type="GO" id="GO:0016740">
    <property type="term" value="F:transferase activity"/>
    <property type="evidence" value="ECO:0007669"/>
    <property type="project" value="UniProtKB-UniRule"/>
</dbReference>
<dbReference type="OrthoDB" id="9778595at2"/>
<feature type="chain" id="PRO_5009029196" description="FAD:protein FMN transferase" evidence="20">
    <location>
        <begin position="26"/>
        <end position="340"/>
    </location>
</feature>
<evidence type="ECO:0000256" key="1">
    <source>
        <dbReference type="ARBA" id="ARBA00008282"/>
    </source>
</evidence>
<dbReference type="InterPro" id="IPR024932">
    <property type="entry name" value="ApbE"/>
</dbReference>
<dbReference type="EC" id="2.7.1.180" evidence="2 18"/>
<dbReference type="PIRSF" id="PIRSF006268">
    <property type="entry name" value="ApbE"/>
    <property type="match status" value="1"/>
</dbReference>
<evidence type="ECO:0000256" key="20">
    <source>
        <dbReference type="RuleBase" id="RU363002"/>
    </source>
</evidence>
<sequence length="340" mass="36642">MLRRVTQPVIAVALAAALTGCFNSAEPVLEVTGSTMGSSYSIKWVGVGDSPEPAALQASLEAMFEQFDREVSGWREDSDLASFNASPVGACRQIPESLVDLVKAAESLNQRSGGAFDITVGPLLDLWGFHGPVGKHVLPGDDELRHALERVGQHHLRLDGDQLCKDADVLLDISGLAAGYMVDEVVEHLGVHGITSYMVEITGELKAAGLKPGGSPWRIAIEEPRDDDRVAQLILPLDGYGVSTSGDYRNFFEYEGKRYSHTFNPRSGTPVMHQLAAVTVLHPSTMQADGLSTVLHVLGPEEGWEFALAHDVAALFVVRQGTGFVSRATPEFNALRKGKE</sequence>
<protein>
    <recommendedName>
        <fullName evidence="3 18">FAD:protein FMN transferase</fullName>
        <ecNumber evidence="2 18">2.7.1.180</ecNumber>
    </recommendedName>
    <alternativeName>
        <fullName evidence="15 18">Flavin transferase</fullName>
    </alternativeName>
</protein>
<comment type="cofactor">
    <cofactor evidence="19">
        <name>Mg(2+)</name>
        <dbReference type="ChEBI" id="CHEBI:18420"/>
    </cofactor>
    <cofactor evidence="19">
        <name>Mn(2+)</name>
        <dbReference type="ChEBI" id="CHEBI:29035"/>
    </cofactor>
    <text evidence="19">Magnesium. Can also use manganese.</text>
</comment>
<evidence type="ECO:0000256" key="12">
    <source>
        <dbReference type="ARBA" id="ARBA00023136"/>
    </source>
</evidence>
<dbReference type="GO" id="GO:0005886">
    <property type="term" value="C:plasma membrane"/>
    <property type="evidence" value="ECO:0007669"/>
    <property type="project" value="UniProtKB-SubCell"/>
</dbReference>
<keyword evidence="13" id="KW-0564">Palmitate</keyword>
<name>A0A1H1RND7_9GAMM</name>
<evidence type="ECO:0000256" key="19">
    <source>
        <dbReference type="PIRSR" id="PIRSR006268-2"/>
    </source>
</evidence>
<evidence type="ECO:0000256" key="4">
    <source>
        <dbReference type="ARBA" id="ARBA00022475"/>
    </source>
</evidence>
<evidence type="ECO:0000256" key="10">
    <source>
        <dbReference type="ARBA" id="ARBA00022827"/>
    </source>
</evidence>
<keyword evidence="7 18" id="KW-0808">Transferase</keyword>
<feature type="binding site" evidence="19">
    <location>
        <position position="175"/>
    </location>
    <ligand>
        <name>Mg(2+)</name>
        <dbReference type="ChEBI" id="CHEBI:18420"/>
    </ligand>
</feature>
<keyword evidence="14 20" id="KW-0449">Lipoprotein</keyword>
<keyword evidence="11 18" id="KW-0460">Magnesium</keyword>
<dbReference type="FunFam" id="3.10.520.10:FF:000001">
    <property type="entry name" value="FAD:protein FMN transferase"/>
    <property type="match status" value="1"/>
</dbReference>
<keyword evidence="8 18" id="KW-0479">Metal-binding</keyword>
<keyword evidence="6 18" id="KW-0285">Flavoprotein</keyword>
<comment type="function">
    <text evidence="20">Flavin transferase that catalyzes the transfer of the FMN moiety of FAD and its covalent binding to the hydroxyl group of a threonine residue in a target flavoprotein.</text>
</comment>
<dbReference type="Pfam" id="PF02424">
    <property type="entry name" value="ApbE"/>
    <property type="match status" value="1"/>
</dbReference>